<keyword evidence="2" id="KW-0812">Transmembrane</keyword>
<evidence type="ECO:0000256" key="2">
    <source>
        <dbReference type="SAM" id="Phobius"/>
    </source>
</evidence>
<gene>
    <name evidence="4" type="ORF">PSHT_12093</name>
</gene>
<accession>A0A2S4UYW3</accession>
<dbReference type="Proteomes" id="UP000238274">
    <property type="component" value="Unassembled WGS sequence"/>
</dbReference>
<dbReference type="VEuPathDB" id="FungiDB:PSTT_16695"/>
<feature type="region of interest" description="Disordered" evidence="1">
    <location>
        <begin position="147"/>
        <end position="166"/>
    </location>
</feature>
<dbReference type="VEuPathDB" id="FungiDB:PSHT_12093"/>
<feature type="domain" description="DUF7872" evidence="3">
    <location>
        <begin position="1"/>
        <end position="40"/>
    </location>
</feature>
<keyword evidence="2" id="KW-1133">Transmembrane helix</keyword>
<feature type="transmembrane region" description="Helical" evidence="2">
    <location>
        <begin position="329"/>
        <end position="351"/>
    </location>
</feature>
<evidence type="ECO:0000313" key="4">
    <source>
        <dbReference type="EMBL" id="POW02457.1"/>
    </source>
</evidence>
<dbReference type="Pfam" id="PF25278">
    <property type="entry name" value="DUF7872"/>
    <property type="match status" value="2"/>
</dbReference>
<comment type="caution">
    <text evidence="4">The sequence shown here is derived from an EMBL/GenBank/DDBJ whole genome shotgun (WGS) entry which is preliminary data.</text>
</comment>
<reference evidence="5" key="2">
    <citation type="journal article" date="2018" name="BMC Genomics">
        <title>Genomic insights into host adaptation between the wheat stripe rust pathogen (Puccinia striiformis f. sp. tritici) and the barley stripe rust pathogen (Puccinia striiformis f. sp. hordei).</title>
        <authorList>
            <person name="Xia C."/>
            <person name="Wang M."/>
            <person name="Yin C."/>
            <person name="Cornejo O.E."/>
            <person name="Hulbert S.H."/>
            <person name="Chen X."/>
        </authorList>
    </citation>
    <scope>NUCLEOTIDE SEQUENCE [LARGE SCALE GENOMIC DNA]</scope>
    <source>
        <strain evidence="5">93TX-2</strain>
    </source>
</reference>
<keyword evidence="5" id="KW-1185">Reference proteome</keyword>
<feature type="compositionally biased region" description="Low complexity" evidence="1">
    <location>
        <begin position="148"/>
        <end position="166"/>
    </location>
</feature>
<protein>
    <recommendedName>
        <fullName evidence="3">DUF7872 domain-containing protein</fullName>
    </recommendedName>
</protein>
<feature type="transmembrane region" description="Helical" evidence="2">
    <location>
        <begin position="102"/>
        <end position="124"/>
    </location>
</feature>
<dbReference type="AlphaFoldDB" id="A0A2S4UYW3"/>
<feature type="transmembrane region" description="Helical" evidence="2">
    <location>
        <begin position="262"/>
        <end position="280"/>
    </location>
</feature>
<evidence type="ECO:0000259" key="3">
    <source>
        <dbReference type="Pfam" id="PF25278"/>
    </source>
</evidence>
<feature type="domain" description="DUF7872" evidence="3">
    <location>
        <begin position="361"/>
        <end position="580"/>
    </location>
</feature>
<name>A0A2S4UYW3_9BASI</name>
<dbReference type="InterPro" id="IPR057194">
    <property type="entry name" value="DUF7872"/>
</dbReference>
<reference evidence="5" key="3">
    <citation type="journal article" date="2018" name="Mol. Plant Microbe Interact.">
        <title>Genome sequence resources for the wheat stripe rust pathogen (Puccinia striiformis f. sp. tritici) and the barley stripe rust pathogen (Puccinia striiformis f. sp. hordei).</title>
        <authorList>
            <person name="Xia C."/>
            <person name="Wang M."/>
            <person name="Yin C."/>
            <person name="Cornejo O.E."/>
            <person name="Hulbert S.H."/>
            <person name="Chen X."/>
        </authorList>
    </citation>
    <scope>NUCLEOTIDE SEQUENCE [LARGE SCALE GENOMIC DNA]</scope>
    <source>
        <strain evidence="5">93TX-2</strain>
    </source>
</reference>
<feature type="transmembrane region" description="Helical" evidence="2">
    <location>
        <begin position="301"/>
        <end position="323"/>
    </location>
</feature>
<reference evidence="4 5" key="1">
    <citation type="submission" date="2017-12" db="EMBL/GenBank/DDBJ databases">
        <title>Gene loss provides genomic basis for host adaptation in cereal stripe rust fungi.</title>
        <authorList>
            <person name="Xia C."/>
        </authorList>
    </citation>
    <scope>NUCLEOTIDE SEQUENCE [LARGE SCALE GENOMIC DNA]</scope>
    <source>
        <strain evidence="4 5">93TX-2</strain>
    </source>
</reference>
<dbReference type="OrthoDB" id="2501761at2759"/>
<dbReference type="PANTHER" id="PTHR33339:SF1">
    <property type="entry name" value="LYSM DOMAIN-CONTAINING PROTEIN"/>
    <property type="match status" value="1"/>
</dbReference>
<evidence type="ECO:0000256" key="1">
    <source>
        <dbReference type="SAM" id="MobiDB-lite"/>
    </source>
</evidence>
<proteinExistence type="predicted"/>
<sequence length="580" mass="62634">MTTQSENCQIKYGGYGHDPYGDGKLPTDINADCIFNLPVCWPSADKCTCTNQISATSSSPQSGSTRGRVDRQSIINELNNRARSNSSNPSTRRLHPISTTTMLSNFVLSFSILVVLFASLTLVVESGTYGGTQVTLPIREKKLPPIVTTDTTGTTNATGTTGTNSTTSALALTNTSKICDVESPTPEVWKARNISGFLSSYPNGNNLTLAQFAEQHGVYNFKCGIGDTCDAGQICAPIPGPVWHVLYAVQQWHHIQESLNRALAFAANTLIALSAFDFLVHGHLAKWVPPDKEKSDHLYKVSFILALVGAIIATISAAAFLWVPGVNNILIMGAIGAVGAAVATGQAVTTIQAQQAFDSMKSDAFSRWAGYTEAITKWQEGMQKQLFDDTKRALGLGINDPAGLGGVLANGALFTNTLQKTTYDIEKTLEDVVKRRLINGILREKKAFVTVNSDECKQGGPNGAFKSEDGWLSWCKDGKMMNIIYADGNKSGNKLYNGGMIPAKYGITVEYMTTQSENCQIKYGGYGHDPYGDGKLPTDINADCIFNLPVCWPSADKSIRKKRRKHGTVVACRDNAALPI</sequence>
<dbReference type="EMBL" id="PKSM01000214">
    <property type="protein sequence ID" value="POW02457.1"/>
    <property type="molecule type" value="Genomic_DNA"/>
</dbReference>
<dbReference type="VEuPathDB" id="FungiDB:PSTT_11858"/>
<keyword evidence="2" id="KW-0472">Membrane</keyword>
<dbReference type="PANTHER" id="PTHR33339">
    <property type="entry name" value="LYSM DOMAIN-CONTAINING PROTEIN"/>
    <property type="match status" value="1"/>
</dbReference>
<organism evidence="4 5">
    <name type="scientific">Puccinia striiformis</name>
    <dbReference type="NCBI Taxonomy" id="27350"/>
    <lineage>
        <taxon>Eukaryota</taxon>
        <taxon>Fungi</taxon>
        <taxon>Dikarya</taxon>
        <taxon>Basidiomycota</taxon>
        <taxon>Pucciniomycotina</taxon>
        <taxon>Pucciniomycetes</taxon>
        <taxon>Pucciniales</taxon>
        <taxon>Pucciniaceae</taxon>
        <taxon>Puccinia</taxon>
    </lineage>
</organism>
<evidence type="ECO:0000313" key="5">
    <source>
        <dbReference type="Proteomes" id="UP000238274"/>
    </source>
</evidence>